<comment type="subcellular location">
    <subcellularLocation>
        <location evidence="1">Cell membrane</location>
        <topology evidence="1">Peripheral membrane protein</topology>
    </subcellularLocation>
</comment>
<evidence type="ECO:0000313" key="9">
    <source>
        <dbReference type="EMBL" id="MBF4761627.1"/>
    </source>
</evidence>
<dbReference type="SMART" id="SM00382">
    <property type="entry name" value="AAA"/>
    <property type="match status" value="2"/>
</dbReference>
<evidence type="ECO:0000256" key="3">
    <source>
        <dbReference type="ARBA" id="ARBA00022448"/>
    </source>
</evidence>
<dbReference type="PROSITE" id="PS00211">
    <property type="entry name" value="ABC_TRANSPORTER_1"/>
    <property type="match status" value="2"/>
</dbReference>
<dbReference type="InterPro" id="IPR050388">
    <property type="entry name" value="ABC_Ni/Peptide_Import"/>
</dbReference>
<dbReference type="CDD" id="cd03257">
    <property type="entry name" value="ABC_NikE_OppD_transporters"/>
    <property type="match status" value="2"/>
</dbReference>
<dbReference type="NCBIfam" id="TIGR01727">
    <property type="entry name" value="oligo_HPY"/>
    <property type="match status" value="1"/>
</dbReference>
<reference evidence="9" key="1">
    <citation type="submission" date="2020-11" db="EMBL/GenBank/DDBJ databases">
        <title>Nocardioides sp. nov., isolated from Soil of Cynanchum wilfordii Hemsley rhizosphere.</title>
        <authorList>
            <person name="Lee J.-S."/>
            <person name="Suh M.K."/>
            <person name="Kim J.-S."/>
        </authorList>
    </citation>
    <scope>NUCLEOTIDE SEQUENCE</scope>
    <source>
        <strain evidence="9">KCTC 19275</strain>
    </source>
</reference>
<dbReference type="PROSITE" id="PS50893">
    <property type="entry name" value="ABC_TRANSPORTER_2"/>
    <property type="match status" value="2"/>
</dbReference>
<dbReference type="SUPFAM" id="SSF52540">
    <property type="entry name" value="P-loop containing nucleoside triphosphate hydrolases"/>
    <property type="match status" value="2"/>
</dbReference>
<evidence type="ECO:0000256" key="7">
    <source>
        <dbReference type="ARBA" id="ARBA00023136"/>
    </source>
</evidence>
<dbReference type="Pfam" id="PF08352">
    <property type="entry name" value="oligo_HPY"/>
    <property type="match status" value="2"/>
</dbReference>
<feature type="domain" description="ABC transporter" evidence="8">
    <location>
        <begin position="338"/>
        <end position="577"/>
    </location>
</feature>
<dbReference type="NCBIfam" id="NF008453">
    <property type="entry name" value="PRK11308.1"/>
    <property type="match status" value="2"/>
</dbReference>
<keyword evidence="4" id="KW-1003">Cell membrane</keyword>
<name>A0A930V7Z0_9ACTN</name>
<dbReference type="Proteomes" id="UP000640489">
    <property type="component" value="Unassembled WGS sequence"/>
</dbReference>
<keyword evidence="10" id="KW-1185">Reference proteome</keyword>
<dbReference type="InterPro" id="IPR003439">
    <property type="entry name" value="ABC_transporter-like_ATP-bd"/>
</dbReference>
<evidence type="ECO:0000256" key="4">
    <source>
        <dbReference type="ARBA" id="ARBA00022475"/>
    </source>
</evidence>
<evidence type="ECO:0000256" key="1">
    <source>
        <dbReference type="ARBA" id="ARBA00004202"/>
    </source>
</evidence>
<evidence type="ECO:0000256" key="6">
    <source>
        <dbReference type="ARBA" id="ARBA00022840"/>
    </source>
</evidence>
<proteinExistence type="inferred from homology"/>
<keyword evidence="7" id="KW-0472">Membrane</keyword>
<evidence type="ECO:0000259" key="8">
    <source>
        <dbReference type="PROSITE" id="PS50893"/>
    </source>
</evidence>
<accession>A0A930V7Z0</accession>
<keyword evidence="3" id="KW-0813">Transport</keyword>
<evidence type="ECO:0000256" key="5">
    <source>
        <dbReference type="ARBA" id="ARBA00022741"/>
    </source>
</evidence>
<sequence>MRVSGLTVVGKSRRTPIVEDVAFELRPGQVLGMVGESGSGKSTVAVALLGLARRGLQIAAGEVRIDERDVLALPPGQLREARGSLISYVPQDPGAGLNPGHRVGWQLREALTVHRGVLPAGQSVDDRVLEVLAEVGLPADPELLGRYPHQLSGGQQQRVAIAMAFAARPRVIVLDEPTTGLDVTTQRRVLDTVRELTARHQVMSVYISHDLAVVAQIADRVAVMYAGRLAEIGPAAQLFADPRHPYTAGLIAAAPSAVRATTLEGIEGRPPRPGAWPAGCGFADRCHRVQPDCRATLPELVTVGAGQEARCFHPVERGTFKIADRPAAPQVPDRGTVLEVRNLVAHYGAREVLHEVDIDLRAGRCTAVVGESGSGKTTLARCLVGLHDRWHGSVTFEDVAIGPRPKDRSTELRRQIQYVFQNPYASLNPRMSVGQNIEEPLRHFTRLDRRARRDRVESVLSEVALSTAYADRMPDQLSGGERQRVAVGRALTVEPEVLVCDEITSALDVSVQALLVEQLRRLQHERGLSLLFITHNLAVVRSLAQDVVVLEGGRVVEHGPVETVLSDPSHSYTQKLLADLPDLGRTEAVAS</sequence>
<dbReference type="InterPro" id="IPR017871">
    <property type="entry name" value="ABC_transporter-like_CS"/>
</dbReference>
<evidence type="ECO:0000256" key="2">
    <source>
        <dbReference type="ARBA" id="ARBA00005417"/>
    </source>
</evidence>
<gene>
    <name evidence="9" type="ORF">ISU07_00685</name>
</gene>
<dbReference type="InterPro" id="IPR027417">
    <property type="entry name" value="P-loop_NTPase"/>
</dbReference>
<dbReference type="GO" id="GO:0005886">
    <property type="term" value="C:plasma membrane"/>
    <property type="evidence" value="ECO:0007669"/>
    <property type="project" value="UniProtKB-SubCell"/>
</dbReference>
<organism evidence="9 10">
    <name type="scientific">Nocardioides islandensis</name>
    <dbReference type="NCBI Taxonomy" id="433663"/>
    <lineage>
        <taxon>Bacteria</taxon>
        <taxon>Bacillati</taxon>
        <taxon>Actinomycetota</taxon>
        <taxon>Actinomycetes</taxon>
        <taxon>Propionibacteriales</taxon>
        <taxon>Nocardioidaceae</taxon>
        <taxon>Nocardioides</taxon>
    </lineage>
</organism>
<dbReference type="InterPro" id="IPR003593">
    <property type="entry name" value="AAA+_ATPase"/>
</dbReference>
<evidence type="ECO:0000313" key="10">
    <source>
        <dbReference type="Proteomes" id="UP000640489"/>
    </source>
</evidence>
<dbReference type="InterPro" id="IPR013563">
    <property type="entry name" value="Oligopep_ABC_C"/>
</dbReference>
<dbReference type="AlphaFoldDB" id="A0A930V7Z0"/>
<comment type="similarity">
    <text evidence="2">Belongs to the ABC transporter superfamily.</text>
</comment>
<dbReference type="GO" id="GO:0016887">
    <property type="term" value="F:ATP hydrolysis activity"/>
    <property type="evidence" value="ECO:0007669"/>
    <property type="project" value="InterPro"/>
</dbReference>
<keyword evidence="5" id="KW-0547">Nucleotide-binding</keyword>
<keyword evidence="6 9" id="KW-0067">ATP-binding</keyword>
<comment type="caution">
    <text evidence="9">The sequence shown here is derived from an EMBL/GenBank/DDBJ whole genome shotgun (WGS) entry which is preliminary data.</text>
</comment>
<dbReference type="Gene3D" id="3.40.50.300">
    <property type="entry name" value="P-loop containing nucleotide triphosphate hydrolases"/>
    <property type="match status" value="2"/>
</dbReference>
<dbReference type="GO" id="GO:0015833">
    <property type="term" value="P:peptide transport"/>
    <property type="evidence" value="ECO:0007669"/>
    <property type="project" value="InterPro"/>
</dbReference>
<protein>
    <submittedName>
        <fullName evidence="9">ABC transporter ATP-binding protein</fullName>
    </submittedName>
</protein>
<dbReference type="Pfam" id="PF00005">
    <property type="entry name" value="ABC_tran"/>
    <property type="match status" value="2"/>
</dbReference>
<dbReference type="NCBIfam" id="NF007739">
    <property type="entry name" value="PRK10419.1"/>
    <property type="match status" value="2"/>
</dbReference>
<dbReference type="PANTHER" id="PTHR43297:SF2">
    <property type="entry name" value="DIPEPTIDE TRANSPORT ATP-BINDING PROTEIN DPPD"/>
    <property type="match status" value="1"/>
</dbReference>
<dbReference type="PANTHER" id="PTHR43297">
    <property type="entry name" value="OLIGOPEPTIDE TRANSPORT ATP-BINDING PROTEIN APPD"/>
    <property type="match status" value="1"/>
</dbReference>
<feature type="domain" description="ABC transporter" evidence="8">
    <location>
        <begin position="1"/>
        <end position="251"/>
    </location>
</feature>
<dbReference type="GO" id="GO:0005524">
    <property type="term" value="F:ATP binding"/>
    <property type="evidence" value="ECO:0007669"/>
    <property type="project" value="UniProtKB-KW"/>
</dbReference>
<dbReference type="EMBL" id="JADKPN010000001">
    <property type="protein sequence ID" value="MBF4761627.1"/>
    <property type="molecule type" value="Genomic_DNA"/>
</dbReference>